<evidence type="ECO:0000313" key="3">
    <source>
        <dbReference type="Proteomes" id="UP000177865"/>
    </source>
</evidence>
<feature type="transmembrane region" description="Helical" evidence="1">
    <location>
        <begin position="145"/>
        <end position="168"/>
    </location>
</feature>
<dbReference type="GO" id="GO:0008233">
    <property type="term" value="F:peptidase activity"/>
    <property type="evidence" value="ECO:0007669"/>
    <property type="project" value="InterPro"/>
</dbReference>
<keyword evidence="1" id="KW-0472">Membrane</keyword>
<feature type="transmembrane region" description="Helical" evidence="1">
    <location>
        <begin position="252"/>
        <end position="271"/>
    </location>
</feature>
<organism evidence="2 3">
    <name type="scientific">Candidatus Terrybacteria bacterium RIFCSPLOWO2_01_FULL_58_14</name>
    <dbReference type="NCBI Taxonomy" id="1802369"/>
    <lineage>
        <taxon>Bacteria</taxon>
        <taxon>Candidatus Terryibacteriota</taxon>
    </lineage>
</organism>
<reference evidence="2 3" key="1">
    <citation type="journal article" date="2016" name="Nat. Commun.">
        <title>Thousands of microbial genomes shed light on interconnected biogeochemical processes in an aquifer system.</title>
        <authorList>
            <person name="Anantharaman K."/>
            <person name="Brown C.T."/>
            <person name="Hug L.A."/>
            <person name="Sharon I."/>
            <person name="Castelle C.J."/>
            <person name="Probst A.J."/>
            <person name="Thomas B.C."/>
            <person name="Singh A."/>
            <person name="Wilkins M.J."/>
            <person name="Karaoz U."/>
            <person name="Brodie E.L."/>
            <person name="Williams K.H."/>
            <person name="Hubbard S.S."/>
            <person name="Banfield J.F."/>
        </authorList>
    </citation>
    <scope>NUCLEOTIDE SEQUENCE [LARGE SCALE GENOMIC DNA]</scope>
</reference>
<dbReference type="Pfam" id="PF13367">
    <property type="entry name" value="PrsW-protease"/>
    <property type="match status" value="1"/>
</dbReference>
<protein>
    <recommendedName>
        <fullName evidence="4">Protease PrsW</fullName>
    </recommendedName>
</protein>
<name>A0A1G2PZR8_9BACT</name>
<feature type="transmembrane region" description="Helical" evidence="1">
    <location>
        <begin position="28"/>
        <end position="53"/>
    </location>
</feature>
<dbReference type="EMBL" id="MHSZ01000018">
    <property type="protein sequence ID" value="OHA53259.1"/>
    <property type="molecule type" value="Genomic_DNA"/>
</dbReference>
<comment type="caution">
    <text evidence="2">The sequence shown here is derived from an EMBL/GenBank/DDBJ whole genome shotgun (WGS) entry which is preliminary data.</text>
</comment>
<keyword evidence="1" id="KW-1133">Transmembrane helix</keyword>
<keyword evidence="1" id="KW-0812">Transmembrane</keyword>
<sequence>MRIEDASRKKSLESSHLNPRFSLPNPRFSILSAMLLLSLIFALLPSFAWLLLFLHEDVHPEPNRLVIRAFIAGMLVTVPTVLVEGLLDCVIRSCAAPAPFAVLPDALRDILYIFLGIALVEETMKYFAVRFAILRNPGFDEPIDALLYLVIAALGFAAVENALTVAHASVQTAGFFGLEGVFVILGARSLSATLLHALASGIVGYALARAFFRRHPLPLDLIFGIGVATLVHGAYNGLVGGLFPFLDSEQAAVVNVVILLAATGGALIFMIRDLRQRSVRHRWRNAGDTAREIA</sequence>
<accession>A0A1G2PZR8</accession>
<dbReference type="PANTHER" id="PTHR36844">
    <property type="entry name" value="PROTEASE PRSW"/>
    <property type="match status" value="1"/>
</dbReference>
<dbReference type="InterPro" id="IPR026898">
    <property type="entry name" value="PrsW"/>
</dbReference>
<feature type="transmembrane region" description="Helical" evidence="1">
    <location>
        <begin position="65"/>
        <end position="83"/>
    </location>
</feature>
<dbReference type="PANTHER" id="PTHR36844:SF1">
    <property type="entry name" value="PROTEASE PRSW"/>
    <property type="match status" value="1"/>
</dbReference>
<feature type="transmembrane region" description="Helical" evidence="1">
    <location>
        <begin position="219"/>
        <end position="246"/>
    </location>
</feature>
<evidence type="ECO:0000256" key="1">
    <source>
        <dbReference type="SAM" id="Phobius"/>
    </source>
</evidence>
<evidence type="ECO:0008006" key="4">
    <source>
        <dbReference type="Google" id="ProtNLM"/>
    </source>
</evidence>
<evidence type="ECO:0000313" key="2">
    <source>
        <dbReference type="EMBL" id="OHA53259.1"/>
    </source>
</evidence>
<dbReference type="Proteomes" id="UP000177865">
    <property type="component" value="Unassembled WGS sequence"/>
</dbReference>
<gene>
    <name evidence="2" type="ORF">A2991_01625</name>
</gene>
<dbReference type="AlphaFoldDB" id="A0A1G2PZR8"/>
<feature type="transmembrane region" description="Helical" evidence="1">
    <location>
        <begin position="180"/>
        <end position="207"/>
    </location>
</feature>
<proteinExistence type="predicted"/>